<organism evidence="3 4">
    <name type="scientific">Ornithinibacillus halotolerans</name>
    <dbReference type="NCBI Taxonomy" id="1274357"/>
    <lineage>
        <taxon>Bacteria</taxon>
        <taxon>Bacillati</taxon>
        <taxon>Bacillota</taxon>
        <taxon>Bacilli</taxon>
        <taxon>Bacillales</taxon>
        <taxon>Bacillaceae</taxon>
        <taxon>Ornithinibacillus</taxon>
    </lineage>
</organism>
<dbReference type="InterPro" id="IPR001387">
    <property type="entry name" value="Cro/C1-type_HTH"/>
</dbReference>
<dbReference type="InterPro" id="IPR019734">
    <property type="entry name" value="TPR_rpt"/>
</dbReference>
<keyword evidence="1" id="KW-0802">TPR repeat</keyword>
<proteinExistence type="predicted"/>
<feature type="repeat" description="TPR" evidence="1">
    <location>
        <begin position="271"/>
        <end position="304"/>
    </location>
</feature>
<accession>A0A916SBG3</accession>
<reference evidence="3" key="2">
    <citation type="submission" date="2020-09" db="EMBL/GenBank/DDBJ databases">
        <authorList>
            <person name="Sun Q."/>
            <person name="Zhou Y."/>
        </authorList>
    </citation>
    <scope>NUCLEOTIDE SEQUENCE</scope>
    <source>
        <strain evidence="3">CGMCC 1.12408</strain>
    </source>
</reference>
<dbReference type="Gene3D" id="1.25.40.10">
    <property type="entry name" value="Tetratricopeptide repeat domain"/>
    <property type="match status" value="1"/>
</dbReference>
<comment type="caution">
    <text evidence="3">The sequence shown here is derived from an EMBL/GenBank/DDBJ whole genome shotgun (WGS) entry which is preliminary data.</text>
</comment>
<dbReference type="Proteomes" id="UP000613512">
    <property type="component" value="Unassembled WGS sequence"/>
</dbReference>
<dbReference type="CDD" id="cd00093">
    <property type="entry name" value="HTH_XRE"/>
    <property type="match status" value="1"/>
</dbReference>
<dbReference type="SMART" id="SM00530">
    <property type="entry name" value="HTH_XRE"/>
    <property type="match status" value="1"/>
</dbReference>
<dbReference type="InterPro" id="IPR010982">
    <property type="entry name" value="Lambda_DNA-bd_dom_sf"/>
</dbReference>
<dbReference type="SUPFAM" id="SSF47413">
    <property type="entry name" value="lambda repressor-like DNA-binding domains"/>
    <property type="match status" value="1"/>
</dbReference>
<keyword evidence="4" id="KW-1185">Reference proteome</keyword>
<dbReference type="SMART" id="SM00028">
    <property type="entry name" value="TPR"/>
    <property type="match status" value="4"/>
</dbReference>
<dbReference type="AlphaFoldDB" id="A0A916SBG3"/>
<gene>
    <name evidence="3" type="primary">nprR</name>
    <name evidence="3" type="ORF">GCM10008025_39160</name>
</gene>
<dbReference type="InterPro" id="IPR011990">
    <property type="entry name" value="TPR-like_helical_dom_sf"/>
</dbReference>
<evidence type="ECO:0000256" key="1">
    <source>
        <dbReference type="PROSITE-ProRule" id="PRU00339"/>
    </source>
</evidence>
<dbReference type="Gene3D" id="1.10.260.40">
    <property type="entry name" value="lambda repressor-like DNA-binding domains"/>
    <property type="match status" value="1"/>
</dbReference>
<dbReference type="PROSITE" id="PS50943">
    <property type="entry name" value="HTH_CROC1"/>
    <property type="match status" value="1"/>
</dbReference>
<dbReference type="EMBL" id="BMEY01000035">
    <property type="protein sequence ID" value="GGA92912.1"/>
    <property type="molecule type" value="Genomic_DNA"/>
</dbReference>
<evidence type="ECO:0000313" key="3">
    <source>
        <dbReference type="EMBL" id="GGA92912.1"/>
    </source>
</evidence>
<dbReference type="SUPFAM" id="SSF48452">
    <property type="entry name" value="TPR-like"/>
    <property type="match status" value="1"/>
</dbReference>
<feature type="domain" description="HTH cro/C1-type" evidence="2">
    <location>
        <begin position="10"/>
        <end position="63"/>
    </location>
</feature>
<name>A0A916SBG3_9BACI</name>
<protein>
    <submittedName>
        <fullName evidence="3">Transcriptional regulator</fullName>
    </submittedName>
</protein>
<dbReference type="GO" id="GO:0003677">
    <property type="term" value="F:DNA binding"/>
    <property type="evidence" value="ECO:0007669"/>
    <property type="project" value="InterPro"/>
</dbReference>
<evidence type="ECO:0000313" key="4">
    <source>
        <dbReference type="Proteomes" id="UP000613512"/>
    </source>
</evidence>
<dbReference type="PROSITE" id="PS50005">
    <property type="entry name" value="TPR"/>
    <property type="match status" value="1"/>
</dbReference>
<sequence>MEKVGFGNLIRVKRLEKNLSQENLSFGICSPSYLSRIENGQVLVEDDIYVLLFERLGLDYYQIATQSDDNLEQIENWYESLIANCESNMDIERIKDHAITAGGDLYLKYQIVYSYYLLRNKNFEQAAVILNKIEEHIQPGYNRNYFLYVYVYMFYSFIIKQYKDAIREGLNLLAVKDFGSLAKPIELGEFYYLLAYNYIKTYSYERSTHYANQALSIFNDNYILMKTAKCHILLGISYNNTGFYEESIEAYHRVKSLLKYLPEQDQIYYLSMVYNNIGYCYELQHNYHHAIAYYKKGLEFNDTTEKARTYVNLIRCYYILKDYATAMRYLQETNNLTTETPSQEQEIQLSVFTVLLQENTWMEDLIEIEKVSMEFFSNNRLLNLTYDYALIFADQYEKHSDYKRANTMYKLAIHTKEQISMRG</sequence>
<dbReference type="Pfam" id="PF01381">
    <property type="entry name" value="HTH_3"/>
    <property type="match status" value="1"/>
</dbReference>
<dbReference type="Pfam" id="PF00515">
    <property type="entry name" value="TPR_1"/>
    <property type="match status" value="1"/>
</dbReference>
<evidence type="ECO:0000259" key="2">
    <source>
        <dbReference type="PROSITE" id="PS50943"/>
    </source>
</evidence>
<reference evidence="3" key="1">
    <citation type="journal article" date="2014" name="Int. J. Syst. Evol. Microbiol.">
        <title>Complete genome sequence of Corynebacterium casei LMG S-19264T (=DSM 44701T), isolated from a smear-ripened cheese.</title>
        <authorList>
            <consortium name="US DOE Joint Genome Institute (JGI-PGF)"/>
            <person name="Walter F."/>
            <person name="Albersmeier A."/>
            <person name="Kalinowski J."/>
            <person name="Ruckert C."/>
        </authorList>
    </citation>
    <scope>NUCLEOTIDE SEQUENCE</scope>
    <source>
        <strain evidence="3">CGMCC 1.12408</strain>
    </source>
</reference>